<comment type="similarity">
    <text evidence="2 9">Belongs to the anamorsin family.</text>
</comment>
<feature type="domain" description="Anamorsin C-terminal" evidence="10">
    <location>
        <begin position="213"/>
        <end position="246"/>
    </location>
</feature>
<keyword evidence="8 9" id="KW-0496">Mitochondrion</keyword>
<feature type="domain" description="Anamorsin C-terminal" evidence="10">
    <location>
        <begin position="181"/>
        <end position="209"/>
    </location>
</feature>
<feature type="binding site" evidence="9">
    <location>
        <position position="200"/>
    </location>
    <ligand>
        <name>[2Fe-2S] cluster</name>
        <dbReference type="ChEBI" id="CHEBI:190135"/>
    </ligand>
</feature>
<evidence type="ECO:0000256" key="7">
    <source>
        <dbReference type="ARBA" id="ARBA00023014"/>
    </source>
</evidence>
<dbReference type="AlphaFoldDB" id="F1KXG1"/>
<organism evidence="11">
    <name type="scientific">Ascaris suum</name>
    <name type="common">Pig roundworm</name>
    <name type="synonym">Ascaris lumbricoides</name>
    <dbReference type="NCBI Taxonomy" id="6253"/>
    <lineage>
        <taxon>Eukaryota</taxon>
        <taxon>Metazoa</taxon>
        <taxon>Ecdysozoa</taxon>
        <taxon>Nematoda</taxon>
        <taxon>Chromadorea</taxon>
        <taxon>Rhabditida</taxon>
        <taxon>Spirurina</taxon>
        <taxon>Ascaridomorpha</taxon>
        <taxon>Ascaridoidea</taxon>
        <taxon>Ascarididae</taxon>
        <taxon>Ascaris</taxon>
    </lineage>
</organism>
<proteinExistence type="evidence at transcript level"/>
<dbReference type="GO" id="GO:0016226">
    <property type="term" value="P:iron-sulfur cluster assembly"/>
    <property type="evidence" value="ECO:0007669"/>
    <property type="project" value="UniProtKB-UniRule"/>
</dbReference>
<reference evidence="11" key="1">
    <citation type="journal article" date="2011" name="Genome Res.">
        <title>Deep small RNA sequencing from the nematode Ascaris reveals conservation, functional diversification, and novel developmental profiles.</title>
        <authorList>
            <person name="Wang J."/>
            <person name="Czech B."/>
            <person name="Crunk A."/>
            <person name="Wallace A."/>
            <person name="Mitreva M."/>
            <person name="Hannon G.J."/>
            <person name="Davis R.E."/>
        </authorList>
    </citation>
    <scope>NUCLEOTIDE SEQUENCE</scope>
</reference>
<feature type="binding site" evidence="9">
    <location>
        <position position="219"/>
    </location>
    <ligand>
        <name>[4Fe-4S] cluster</name>
        <dbReference type="ChEBI" id="CHEBI:49883"/>
    </ligand>
</feature>
<evidence type="ECO:0000313" key="11">
    <source>
        <dbReference type="EMBL" id="ADY42565.1"/>
    </source>
</evidence>
<dbReference type="GO" id="GO:0009055">
    <property type="term" value="F:electron transfer activity"/>
    <property type="evidence" value="ECO:0007669"/>
    <property type="project" value="UniProtKB-UniRule"/>
</dbReference>
<evidence type="ECO:0000259" key="10">
    <source>
        <dbReference type="Pfam" id="PF05093"/>
    </source>
</evidence>
<feature type="binding site" evidence="9">
    <location>
        <position position="183"/>
    </location>
    <ligand>
        <name>[2Fe-2S] cluster</name>
        <dbReference type="ChEBI" id="CHEBI:190135"/>
    </ligand>
</feature>
<comment type="function">
    <text evidence="9">Component of the cytosolic iron-sulfur (Fe-S) protein assembly (CIA) machinery. Required for the maturation of extramitochondrial Fe-S proteins. Part of an electron transfer chain functioning in an early step of cytosolic Fe-S biogenesis, facilitating the de novo assembly of a [4Fe-4S] cluster on the cytosolic Fe-S scaffold complex. Electrons are transferred from NADPH via a FAD- and FMN-containing diflavin oxidoreductase. Together with the diflavin oxidoreductase, also required for the assembly of the diferric tyrosyl radical cofactor of ribonucleotide reductase (RNR), probably by providing electrons for reduction during radical cofactor maturation in the catalytic small subunit.</text>
</comment>
<evidence type="ECO:0000256" key="5">
    <source>
        <dbReference type="ARBA" id="ARBA00022723"/>
    </source>
</evidence>
<keyword evidence="4 9" id="KW-0963">Cytoplasm</keyword>
<sequence length="257" mass="27435">MDFIIHGELSERASIVVFASAIPDDLSSTFTRQFDAAKSRFAVVDICAVQDVEKKREMYDHAIVICGEGGDPLFKLLSAALLSLKPKGTLSLHAPGSKDAVCREVRLAGFLDIRSEGSSDWHSITAVKPSMHVGEAFSLNLPSKAAPTKTWNLGGDDDLIDEDALLEEEDFKKPTAASLKVSCGEATEGKKRRACKNCTCGLAEQEQAGLAANAPKSSCGKCGLGDAFRCSTCPYRGLPPFKPGEEGKVLLGIVDDI</sequence>
<keyword evidence="6 9" id="KW-0408">Iron</keyword>
<dbReference type="GO" id="GO:0051537">
    <property type="term" value="F:2 iron, 2 sulfur cluster binding"/>
    <property type="evidence" value="ECO:0007669"/>
    <property type="project" value="UniProtKB-UniRule"/>
</dbReference>
<dbReference type="PANTHER" id="PTHR13273">
    <property type="entry name" value="ANAMORSIN"/>
    <property type="match status" value="1"/>
</dbReference>
<protein>
    <recommendedName>
        <fullName evidence="9">Anamorsin homolog</fullName>
    </recommendedName>
    <alternativeName>
        <fullName evidence="9">Fe-S cluster assembly protein DRE2 homolog</fullName>
    </alternativeName>
</protein>
<dbReference type="HAMAP" id="MF_03115">
    <property type="entry name" value="Anamorsin"/>
    <property type="match status" value="1"/>
</dbReference>
<dbReference type="PANTHER" id="PTHR13273:SF14">
    <property type="entry name" value="ANAMORSIN"/>
    <property type="match status" value="1"/>
</dbReference>
<comment type="domain">
    <text evidence="9">The C-terminal domain binds 2 Fe-S clusters but is otherwise mostly in an intrinsically disordered conformation.</text>
</comment>
<feature type="binding site" evidence="9">
    <location>
        <position position="233"/>
    </location>
    <ligand>
        <name>[4Fe-4S] cluster</name>
        <dbReference type="ChEBI" id="CHEBI:49883"/>
    </ligand>
</feature>
<feature type="region of interest" description="Fe-S binding site B" evidence="9">
    <location>
        <begin position="219"/>
        <end position="233"/>
    </location>
</feature>
<dbReference type="InterPro" id="IPR007785">
    <property type="entry name" value="Anamorsin"/>
</dbReference>
<accession>F1KXG1</accession>
<evidence type="ECO:0000256" key="1">
    <source>
        <dbReference type="ARBA" id="ARBA00001966"/>
    </source>
</evidence>
<feature type="short sequence motif" description="Cx2C motif 2" evidence="9">
    <location>
        <begin position="230"/>
        <end position="233"/>
    </location>
</feature>
<dbReference type="EMBL" id="JI167519">
    <property type="protein sequence ID" value="ADY42565.1"/>
    <property type="molecule type" value="mRNA"/>
</dbReference>
<dbReference type="Pfam" id="PF05093">
    <property type="entry name" value="CIAPIN1"/>
    <property type="match status" value="2"/>
</dbReference>
<keyword evidence="3 9" id="KW-0004">4Fe-4S</keyword>
<dbReference type="InterPro" id="IPR046408">
    <property type="entry name" value="CIAPIN1"/>
</dbReference>
<evidence type="ECO:0000256" key="3">
    <source>
        <dbReference type="ARBA" id="ARBA00022485"/>
    </source>
</evidence>
<feature type="binding site" evidence="9">
    <location>
        <position position="222"/>
    </location>
    <ligand>
        <name>[4Fe-4S] cluster</name>
        <dbReference type="ChEBI" id="CHEBI:49883"/>
    </ligand>
</feature>
<feature type="short sequence motif" description="Cx2C motif 1" evidence="9">
    <location>
        <begin position="219"/>
        <end position="222"/>
    </location>
</feature>
<comment type="cofactor">
    <cofactor evidence="9">
        <name>[2Fe-2S] cluster</name>
        <dbReference type="ChEBI" id="CHEBI:190135"/>
    </cofactor>
</comment>
<dbReference type="GO" id="GO:0005758">
    <property type="term" value="C:mitochondrial intermembrane space"/>
    <property type="evidence" value="ECO:0007669"/>
    <property type="project" value="UniProtKB-SubCell"/>
</dbReference>
<feature type="binding site" evidence="9">
    <location>
        <position position="198"/>
    </location>
    <ligand>
        <name>[2Fe-2S] cluster</name>
        <dbReference type="ChEBI" id="CHEBI:190135"/>
    </ligand>
</feature>
<evidence type="ECO:0000256" key="4">
    <source>
        <dbReference type="ARBA" id="ARBA00022490"/>
    </source>
</evidence>
<feature type="binding site" evidence="9">
    <location>
        <position position="230"/>
    </location>
    <ligand>
        <name>[4Fe-4S] cluster</name>
        <dbReference type="ChEBI" id="CHEBI:49883"/>
    </ligand>
</feature>
<name>F1KXG1_ASCSU</name>
<evidence type="ECO:0000256" key="8">
    <source>
        <dbReference type="ARBA" id="ARBA00023128"/>
    </source>
</evidence>
<comment type="caution">
    <text evidence="9">Lacks conserved residue(s) required for the propagation of feature annotation.</text>
</comment>
<evidence type="ECO:0000256" key="6">
    <source>
        <dbReference type="ARBA" id="ARBA00023004"/>
    </source>
</evidence>
<keyword evidence="7 9" id="KW-0411">Iron-sulfur</keyword>
<evidence type="ECO:0000256" key="2">
    <source>
        <dbReference type="ARBA" id="ARBA00008169"/>
    </source>
</evidence>
<dbReference type="GO" id="GO:0046872">
    <property type="term" value="F:metal ion binding"/>
    <property type="evidence" value="ECO:0007669"/>
    <property type="project" value="UniProtKB-KW"/>
</dbReference>
<comment type="cofactor">
    <cofactor evidence="1 9">
        <name>[4Fe-4S] cluster</name>
        <dbReference type="ChEBI" id="CHEBI:49883"/>
    </cofactor>
</comment>
<evidence type="ECO:0000256" key="9">
    <source>
        <dbReference type="HAMAP-Rule" id="MF_03115"/>
    </source>
</evidence>
<comment type="domain">
    <text evidence="9">The twin Cx2C motifs are involved in the recognition by the mitochondrial MIA40-ERV1 disulfide relay system. The formation of 2 disulfide bonds in the Cx2C motifs through dithiol/disulfide exchange reactions effectively traps the protein in the mitochondrial intermembrane space.</text>
</comment>
<keyword evidence="9" id="KW-0001">2Fe-2S</keyword>
<comment type="subcellular location">
    <subcellularLocation>
        <location evidence="9">Cytoplasm</location>
    </subcellularLocation>
    <subcellularLocation>
        <location evidence="9">Mitochondrion intermembrane space</location>
    </subcellularLocation>
</comment>
<keyword evidence="5 9" id="KW-0479">Metal-binding</keyword>
<dbReference type="GO" id="GO:0051539">
    <property type="term" value="F:4 iron, 4 sulfur cluster binding"/>
    <property type="evidence" value="ECO:0007669"/>
    <property type="project" value="UniProtKB-KW"/>
</dbReference>
<comment type="domain">
    <text evidence="9">The N-terminal domain has structural similarity with S-adenosyl-L-methionine-dependent methyltransferases, but does not bind S-adenosyl-L-methionine. It is required for correct assembly of the 2 Fe-S clusters.</text>
</comment>
<comment type="subunit">
    <text evidence="9">Monomer.</text>
</comment>
<feature type="binding site" evidence="9">
    <location>
        <position position="195"/>
    </location>
    <ligand>
        <name>[2Fe-2S] cluster</name>
        <dbReference type="ChEBI" id="CHEBI:190135"/>
    </ligand>
</feature>